<feature type="region of interest" description="Disordered" evidence="1">
    <location>
        <begin position="107"/>
        <end position="129"/>
    </location>
</feature>
<protein>
    <recommendedName>
        <fullName evidence="3">RGS domain-containing protein</fullName>
    </recommendedName>
</protein>
<feature type="compositionally biased region" description="Polar residues" evidence="1">
    <location>
        <begin position="118"/>
        <end position="129"/>
    </location>
</feature>
<accession>A0A0H5RUH0</accession>
<reference evidence="2" key="1">
    <citation type="submission" date="2015-04" db="EMBL/GenBank/DDBJ databases">
        <title>The genome sequence of the plant pathogenic Rhizarian Plasmodiophora brassicae reveals insights in its biotrophic life cycle and the origin of chitin synthesis.</title>
        <authorList>
            <person name="Schwelm A."/>
            <person name="Fogelqvist J."/>
            <person name="Knaust A."/>
            <person name="Julke S."/>
            <person name="Lilja T."/>
            <person name="Dhandapani V."/>
            <person name="Bonilla-Rosso G."/>
            <person name="Karlsson M."/>
            <person name="Shevchenko A."/>
            <person name="Choi S.R."/>
            <person name="Kim H.G."/>
            <person name="Park J.Y."/>
            <person name="Lim Y.P."/>
            <person name="Ludwig-Muller J."/>
            <person name="Dixelius C."/>
        </authorList>
    </citation>
    <scope>NUCLEOTIDE SEQUENCE</scope>
    <source>
        <tissue evidence="2">Potato root galls</tissue>
    </source>
</reference>
<dbReference type="AlphaFoldDB" id="A0A0H5RUH0"/>
<organism evidence="2">
    <name type="scientific">Spongospora subterranea</name>
    <dbReference type="NCBI Taxonomy" id="70186"/>
    <lineage>
        <taxon>Eukaryota</taxon>
        <taxon>Sar</taxon>
        <taxon>Rhizaria</taxon>
        <taxon>Endomyxa</taxon>
        <taxon>Phytomyxea</taxon>
        <taxon>Plasmodiophorida</taxon>
        <taxon>Plasmodiophoridae</taxon>
        <taxon>Spongospora</taxon>
    </lineage>
</organism>
<evidence type="ECO:0000256" key="1">
    <source>
        <dbReference type="SAM" id="MobiDB-lite"/>
    </source>
</evidence>
<evidence type="ECO:0008006" key="3">
    <source>
        <dbReference type="Google" id="ProtNLM"/>
    </source>
</evidence>
<evidence type="ECO:0000313" key="2">
    <source>
        <dbReference type="EMBL" id="CRZ12374.1"/>
    </source>
</evidence>
<name>A0A0H5RUH0_9EUKA</name>
<dbReference type="EMBL" id="HACM01011932">
    <property type="protein sequence ID" value="CRZ12374.1"/>
    <property type="molecule type" value="Transcribed_RNA"/>
</dbReference>
<sequence>MSDFYSQLTFKRRVSIAGIKIEVVHEKSQSLDPVQKWKPIDMLVFKAAQNEVLATMRTGAFERYLQNKTNNQLWMNYLQSRQAHNMYESIIASKGVSPPIHRKRSTITNFTGDMPGIQTGNPQDSILPS</sequence>
<proteinExistence type="predicted"/>